<organism evidence="1">
    <name type="scientific">marine sediment metagenome</name>
    <dbReference type="NCBI Taxonomy" id="412755"/>
    <lineage>
        <taxon>unclassified sequences</taxon>
        <taxon>metagenomes</taxon>
        <taxon>ecological metagenomes</taxon>
    </lineage>
</organism>
<accession>A0A0F9Q3S1</accession>
<gene>
    <name evidence="1" type="ORF">LCGC14_1062310</name>
</gene>
<dbReference type="AlphaFoldDB" id="A0A0F9Q3S1"/>
<protein>
    <submittedName>
        <fullName evidence="1">Uncharacterized protein</fullName>
    </submittedName>
</protein>
<reference evidence="1" key="1">
    <citation type="journal article" date="2015" name="Nature">
        <title>Complex archaea that bridge the gap between prokaryotes and eukaryotes.</title>
        <authorList>
            <person name="Spang A."/>
            <person name="Saw J.H."/>
            <person name="Jorgensen S.L."/>
            <person name="Zaremba-Niedzwiedzka K."/>
            <person name="Martijn J."/>
            <person name="Lind A.E."/>
            <person name="van Eijk R."/>
            <person name="Schleper C."/>
            <person name="Guy L."/>
            <person name="Ettema T.J."/>
        </authorList>
    </citation>
    <scope>NUCLEOTIDE SEQUENCE</scope>
</reference>
<comment type="caution">
    <text evidence="1">The sequence shown here is derived from an EMBL/GenBank/DDBJ whole genome shotgun (WGS) entry which is preliminary data.</text>
</comment>
<dbReference type="EMBL" id="LAZR01004516">
    <property type="protein sequence ID" value="KKN07896.1"/>
    <property type="molecule type" value="Genomic_DNA"/>
</dbReference>
<evidence type="ECO:0000313" key="1">
    <source>
        <dbReference type="EMBL" id="KKN07896.1"/>
    </source>
</evidence>
<proteinExistence type="predicted"/>
<sequence>MTGYELVNRFYLANLNYMDIHPDSPDCIPLTLFLLGLIETAIYIADTDDVHPEVLDFFDAN</sequence>
<name>A0A0F9Q3S1_9ZZZZ</name>